<evidence type="ECO:0000256" key="1">
    <source>
        <dbReference type="SAM" id="MobiDB-lite"/>
    </source>
</evidence>
<name>A0A811U5Q0_CERCA</name>
<proteinExistence type="predicted"/>
<organism evidence="2 3">
    <name type="scientific">Ceratitis capitata</name>
    <name type="common">Mediterranean fruit fly</name>
    <name type="synonym">Tephritis capitata</name>
    <dbReference type="NCBI Taxonomy" id="7213"/>
    <lineage>
        <taxon>Eukaryota</taxon>
        <taxon>Metazoa</taxon>
        <taxon>Ecdysozoa</taxon>
        <taxon>Arthropoda</taxon>
        <taxon>Hexapoda</taxon>
        <taxon>Insecta</taxon>
        <taxon>Pterygota</taxon>
        <taxon>Neoptera</taxon>
        <taxon>Endopterygota</taxon>
        <taxon>Diptera</taxon>
        <taxon>Brachycera</taxon>
        <taxon>Muscomorpha</taxon>
        <taxon>Tephritoidea</taxon>
        <taxon>Tephritidae</taxon>
        <taxon>Ceratitis</taxon>
        <taxon>Ceratitis</taxon>
    </lineage>
</organism>
<comment type="caution">
    <text evidence="2">The sequence shown here is derived from an EMBL/GenBank/DDBJ whole genome shotgun (WGS) entry which is preliminary data.</text>
</comment>
<evidence type="ECO:0000313" key="3">
    <source>
        <dbReference type="Proteomes" id="UP000606786"/>
    </source>
</evidence>
<sequence>MSESDESHSLSNGIAGGQARSTRHCTQSPLTADVGSAAVAKTTLKNAYMAERFVKVLASNSGPH</sequence>
<keyword evidence="3" id="KW-1185">Reference proteome</keyword>
<dbReference type="EMBL" id="CAJHJT010000001">
    <property type="protein sequence ID" value="CAD6993516.1"/>
    <property type="molecule type" value="Genomic_DNA"/>
</dbReference>
<feature type="region of interest" description="Disordered" evidence="1">
    <location>
        <begin position="1"/>
        <end position="27"/>
    </location>
</feature>
<reference evidence="2" key="1">
    <citation type="submission" date="2020-11" db="EMBL/GenBank/DDBJ databases">
        <authorList>
            <person name="Whitehead M."/>
        </authorList>
    </citation>
    <scope>NUCLEOTIDE SEQUENCE</scope>
    <source>
        <strain evidence="2">EGII</strain>
    </source>
</reference>
<evidence type="ECO:0000313" key="2">
    <source>
        <dbReference type="EMBL" id="CAD6993516.1"/>
    </source>
</evidence>
<accession>A0A811U5Q0</accession>
<dbReference type="AlphaFoldDB" id="A0A811U5Q0"/>
<dbReference type="Proteomes" id="UP000606786">
    <property type="component" value="Unassembled WGS sequence"/>
</dbReference>
<protein>
    <submittedName>
        <fullName evidence="2">(Mediterranean fruit fly) hypothetical protein</fullName>
    </submittedName>
</protein>
<gene>
    <name evidence="2" type="ORF">CCAP1982_LOCUS2329</name>
</gene>